<evidence type="ECO:0000256" key="3">
    <source>
        <dbReference type="ARBA" id="ARBA00023136"/>
    </source>
</evidence>
<dbReference type="EMBL" id="CP013243">
    <property type="protein sequence ID" value="APH14546.1"/>
    <property type="molecule type" value="Genomic_DNA"/>
</dbReference>
<comment type="similarity">
    <text evidence="2">Belongs to the transpeptidase family.</text>
</comment>
<dbReference type="PANTHER" id="PTHR30627">
    <property type="entry name" value="PEPTIDOGLYCAN D,D-TRANSPEPTIDASE"/>
    <property type="match status" value="1"/>
</dbReference>
<feature type="signal peptide" evidence="4">
    <location>
        <begin position="1"/>
        <end position="22"/>
    </location>
</feature>
<keyword evidence="3" id="KW-0472">Membrane</keyword>
<evidence type="ECO:0000259" key="5">
    <source>
        <dbReference type="Pfam" id="PF00905"/>
    </source>
</evidence>
<dbReference type="GO" id="GO:0046677">
    <property type="term" value="P:response to antibiotic"/>
    <property type="evidence" value="ECO:0007669"/>
    <property type="project" value="InterPro"/>
</dbReference>
<evidence type="ECO:0000256" key="4">
    <source>
        <dbReference type="SAM" id="SignalP"/>
    </source>
</evidence>
<dbReference type="SUPFAM" id="SSF56601">
    <property type="entry name" value="beta-lactamase/transpeptidase-like"/>
    <property type="match status" value="1"/>
</dbReference>
<dbReference type="Pfam" id="PF05223">
    <property type="entry name" value="MecA_N"/>
    <property type="match status" value="1"/>
</dbReference>
<dbReference type="PANTHER" id="PTHR30627:SF25">
    <property type="entry name" value="PENICILLIN-BINDING PROTEIN 3"/>
    <property type="match status" value="1"/>
</dbReference>
<evidence type="ECO:0000256" key="2">
    <source>
        <dbReference type="ARBA" id="ARBA00007171"/>
    </source>
</evidence>
<feature type="domain" description="Penicillin-binding protein dimerisation" evidence="6">
    <location>
        <begin position="148"/>
        <end position="306"/>
    </location>
</feature>
<dbReference type="InterPro" id="IPR001460">
    <property type="entry name" value="PCN-bd_Tpept"/>
</dbReference>
<dbReference type="GO" id="GO:0071555">
    <property type="term" value="P:cell wall organization"/>
    <property type="evidence" value="ECO:0007669"/>
    <property type="project" value="TreeGrafter"/>
</dbReference>
<dbReference type="Gene3D" id="3.10.450.100">
    <property type="entry name" value="NTF2-like, domain 1"/>
    <property type="match status" value="1"/>
</dbReference>
<dbReference type="SUPFAM" id="SSF56519">
    <property type="entry name" value="Penicillin binding protein dimerisation domain"/>
    <property type="match status" value="1"/>
</dbReference>
<dbReference type="Pfam" id="PF03717">
    <property type="entry name" value="PBP_dimer"/>
    <property type="match status" value="1"/>
</dbReference>
<dbReference type="Proteomes" id="UP000182204">
    <property type="component" value="Chromosome"/>
</dbReference>
<dbReference type="InterPro" id="IPR005311">
    <property type="entry name" value="PBP_dimer"/>
</dbReference>
<dbReference type="Pfam" id="PF00905">
    <property type="entry name" value="Transpeptidase"/>
    <property type="match status" value="1"/>
</dbReference>
<dbReference type="PROSITE" id="PS51257">
    <property type="entry name" value="PROKAR_LIPOPROTEIN"/>
    <property type="match status" value="1"/>
</dbReference>
<dbReference type="SUPFAM" id="SSF54427">
    <property type="entry name" value="NTF2-like"/>
    <property type="match status" value="1"/>
</dbReference>
<name>A0A1L3NEK2_CLOSG</name>
<evidence type="ECO:0000259" key="7">
    <source>
        <dbReference type="Pfam" id="PF05223"/>
    </source>
</evidence>
<dbReference type="InterPro" id="IPR012338">
    <property type="entry name" value="Beta-lactam/transpept-like"/>
</dbReference>
<comment type="subcellular location">
    <subcellularLocation>
        <location evidence="1">Membrane</location>
    </subcellularLocation>
</comment>
<dbReference type="Gene3D" id="3.90.1310.10">
    <property type="entry name" value="Penicillin-binding protein 2a (Domain 2)"/>
    <property type="match status" value="1"/>
</dbReference>
<feature type="domain" description="Penicillin-binding protein transpeptidase" evidence="5">
    <location>
        <begin position="347"/>
        <end position="660"/>
    </location>
</feature>
<evidence type="ECO:0000313" key="8">
    <source>
        <dbReference type="EMBL" id="APH14546.1"/>
    </source>
</evidence>
<evidence type="ECO:0000259" key="6">
    <source>
        <dbReference type="Pfam" id="PF03717"/>
    </source>
</evidence>
<dbReference type="InterPro" id="IPR007887">
    <property type="entry name" value="MecA_N"/>
</dbReference>
<dbReference type="InterPro" id="IPR032710">
    <property type="entry name" value="NTF2-like_dom_sf"/>
</dbReference>
<dbReference type="Gene3D" id="3.40.710.10">
    <property type="entry name" value="DD-peptidase/beta-lactamase superfamily"/>
    <property type="match status" value="1"/>
</dbReference>
<dbReference type="RefSeq" id="WP_072585866.1">
    <property type="nucleotide sequence ID" value="NZ_CP013243.1"/>
</dbReference>
<dbReference type="InterPro" id="IPR050515">
    <property type="entry name" value="Beta-lactam/transpept"/>
</dbReference>
<sequence>MKKKFLLIISLFSVFLILTSCSRGNKIEETFNQYKESWTKKDYQSMYSMLSEDSKKHISKESFIERYSNIYSAMEAENVSIIADKDKSDKALTIPFTLSMDTVAGKLNIKGYNITFIKENKDYKIKWNESLIFPKMNDKDIIEVEKYNAKRGNILDKNGTPLATTGIVKSVGIYPAKFKSDDEKDKINKIALILDISESYIENKLNANKNPEHFVPIVDLLDSDRDKINNLLQIKGILINDKKSRVYNGGESIGSLIGYIGSITKEELEKNKNNGYNSNSLIGKAGLESLYEKKLKGKDGGYIYIERGNEKINIAKKKEINGQDIKLSIDLDLQKKIYSEMNREKGASTAVNPKTGEVLAMVSSPSYDPNIFVTYTSNTQKDAFKKSDNLEFSNRFNDVYSPGSTVKLITAAVGLNNGIINPNLAMDIKDKNWKKDSSWGNYNVTRVKDPERAITLKDAIKYSDNIYFAKVALDLGSDNFIKGINNFGIGEDLDFEYPIDKTQVSNKGKIDEEILLADTGYGQGQILVSPLHMALAYSALGNNGDIMKPRLNISENNTAKVWKKAINTNNVNTLVNGFSSVINDSDGTASDIKIPGINIAGKTGTAEIKKTQDDNTGTENGWFVGVNTDNSRISLSMIIENVKDRGGSHFVTPKVKNIMEYYLKK</sequence>
<feature type="chain" id="PRO_5039295259" evidence="4">
    <location>
        <begin position="23"/>
        <end position="665"/>
    </location>
</feature>
<dbReference type="GO" id="GO:0008658">
    <property type="term" value="F:penicillin binding"/>
    <property type="evidence" value="ECO:0007669"/>
    <property type="project" value="InterPro"/>
</dbReference>
<accession>A0A1L3NEK2</accession>
<organism evidence="8 9">
    <name type="scientific">Clostridium sporogenes</name>
    <dbReference type="NCBI Taxonomy" id="1509"/>
    <lineage>
        <taxon>Bacteria</taxon>
        <taxon>Bacillati</taxon>
        <taxon>Bacillota</taxon>
        <taxon>Clostridia</taxon>
        <taxon>Eubacteriales</taxon>
        <taxon>Clostridiaceae</taxon>
        <taxon>Clostridium</taxon>
    </lineage>
</organism>
<dbReference type="AlphaFoldDB" id="A0A1L3NEK2"/>
<protein>
    <submittedName>
        <fullName evidence="8">Penicillin binding transpeptidase domain protein</fullName>
    </submittedName>
</protein>
<evidence type="ECO:0000313" key="9">
    <source>
        <dbReference type="Proteomes" id="UP000182204"/>
    </source>
</evidence>
<evidence type="ECO:0000256" key="1">
    <source>
        <dbReference type="ARBA" id="ARBA00004370"/>
    </source>
</evidence>
<keyword evidence="4" id="KW-0732">Signal</keyword>
<dbReference type="GO" id="GO:0071972">
    <property type="term" value="F:peptidoglycan L,D-transpeptidase activity"/>
    <property type="evidence" value="ECO:0007669"/>
    <property type="project" value="TreeGrafter"/>
</dbReference>
<reference evidence="8 9" key="1">
    <citation type="submission" date="2015-11" db="EMBL/GenBank/DDBJ databases">
        <authorList>
            <person name="Hill K.K."/>
            <person name="Shirey T.B."/>
            <person name="Raphael B."/>
            <person name="Daligault H.E."/>
            <person name="Davenport K.W."/>
            <person name="Bruce D.C."/>
            <person name="Foley B.T."/>
            <person name="Johnson S.L."/>
        </authorList>
    </citation>
    <scope>NUCLEOTIDE SEQUENCE [LARGE SCALE GENOMIC DNA]</scope>
    <source>
        <strain evidence="8 9">CDC_1632</strain>
    </source>
</reference>
<feature type="domain" description="NTF2-like N-terminal transpeptidase" evidence="7">
    <location>
        <begin position="28"/>
        <end position="139"/>
    </location>
</feature>
<dbReference type="InterPro" id="IPR036138">
    <property type="entry name" value="PBP_dimer_sf"/>
</dbReference>
<dbReference type="Gene3D" id="3.30.1390.30">
    <property type="entry name" value="Penicillin-binding protein 2a, domain 3"/>
    <property type="match status" value="1"/>
</dbReference>
<dbReference type="GO" id="GO:0005886">
    <property type="term" value="C:plasma membrane"/>
    <property type="evidence" value="ECO:0007669"/>
    <property type="project" value="TreeGrafter"/>
</dbReference>
<proteinExistence type="inferred from homology"/>
<gene>
    <name evidence="8" type="ORF">NPD5_2288</name>
</gene>